<keyword evidence="3" id="KW-1185">Reference proteome</keyword>
<accession>A0A5M3WT75</accession>
<dbReference type="AlphaFoldDB" id="A0A5M3WT75"/>
<gene>
    <name evidence="2" type="ORF">Amac_062140</name>
</gene>
<dbReference type="Gene3D" id="3.90.180.10">
    <property type="entry name" value="Medium-chain alcohol dehydrogenases, catalytic domain"/>
    <property type="match status" value="1"/>
</dbReference>
<dbReference type="InterPro" id="IPR011032">
    <property type="entry name" value="GroES-like_sf"/>
</dbReference>
<sequence length="70" mass="7298">MKAVMVTGPGKVEVLEVPDPVDVLVKMKTCGVCGADPRAVHEGGIIPGASRDLRGHPGTWSTTGRETRSS</sequence>
<organism evidence="2 3">
    <name type="scientific">Acrocarpospora macrocephala</name>
    <dbReference type="NCBI Taxonomy" id="150177"/>
    <lineage>
        <taxon>Bacteria</taxon>
        <taxon>Bacillati</taxon>
        <taxon>Actinomycetota</taxon>
        <taxon>Actinomycetes</taxon>
        <taxon>Streptosporangiales</taxon>
        <taxon>Streptosporangiaceae</taxon>
        <taxon>Acrocarpospora</taxon>
    </lineage>
</organism>
<dbReference type="RefSeq" id="WP_155357921.1">
    <property type="nucleotide sequence ID" value="NZ_BAAAHL010000071.1"/>
</dbReference>
<proteinExistence type="predicted"/>
<dbReference type="Proteomes" id="UP000331127">
    <property type="component" value="Unassembled WGS sequence"/>
</dbReference>
<reference evidence="2 3" key="1">
    <citation type="submission" date="2019-10" db="EMBL/GenBank/DDBJ databases">
        <title>Whole genome shotgun sequence of Acrocarpospora macrocephala NBRC 16266.</title>
        <authorList>
            <person name="Ichikawa N."/>
            <person name="Kimura A."/>
            <person name="Kitahashi Y."/>
            <person name="Komaki H."/>
            <person name="Oguchi A."/>
        </authorList>
    </citation>
    <scope>NUCLEOTIDE SEQUENCE [LARGE SCALE GENOMIC DNA]</scope>
    <source>
        <strain evidence="2 3">NBRC 16266</strain>
    </source>
</reference>
<evidence type="ECO:0000256" key="1">
    <source>
        <dbReference type="SAM" id="MobiDB-lite"/>
    </source>
</evidence>
<dbReference type="SUPFAM" id="SSF50129">
    <property type="entry name" value="GroES-like"/>
    <property type="match status" value="1"/>
</dbReference>
<feature type="region of interest" description="Disordered" evidence="1">
    <location>
        <begin position="44"/>
        <end position="70"/>
    </location>
</feature>
<name>A0A5M3WT75_9ACTN</name>
<dbReference type="OrthoDB" id="9797931at2"/>
<dbReference type="EMBL" id="BLAE01000037">
    <property type="protein sequence ID" value="GES12617.1"/>
    <property type="molecule type" value="Genomic_DNA"/>
</dbReference>
<evidence type="ECO:0000313" key="2">
    <source>
        <dbReference type="EMBL" id="GES12617.1"/>
    </source>
</evidence>
<evidence type="ECO:0000313" key="3">
    <source>
        <dbReference type="Proteomes" id="UP000331127"/>
    </source>
</evidence>
<comment type="caution">
    <text evidence="2">The sequence shown here is derived from an EMBL/GenBank/DDBJ whole genome shotgun (WGS) entry which is preliminary data.</text>
</comment>
<protein>
    <submittedName>
        <fullName evidence="2">Uncharacterized protein</fullName>
    </submittedName>
</protein>